<dbReference type="Pfam" id="PF03922">
    <property type="entry name" value="OmpW"/>
    <property type="match status" value="1"/>
</dbReference>
<dbReference type="AlphaFoldDB" id="Z9JLW2"/>
<evidence type="ECO:0000313" key="4">
    <source>
        <dbReference type="Proteomes" id="UP000020406"/>
    </source>
</evidence>
<dbReference type="GO" id="GO:0055085">
    <property type="term" value="P:transmembrane transport"/>
    <property type="evidence" value="ECO:0007669"/>
    <property type="project" value="TreeGrafter"/>
</dbReference>
<dbReference type="OrthoDB" id="9807574at2"/>
<evidence type="ECO:0000256" key="1">
    <source>
        <dbReference type="SAM" id="SignalP"/>
    </source>
</evidence>
<dbReference type="GO" id="GO:0019867">
    <property type="term" value="C:outer membrane"/>
    <property type="evidence" value="ECO:0007669"/>
    <property type="project" value="InterPro"/>
</dbReference>
<dbReference type="EMBL" id="JDSQ01000001">
    <property type="protein sequence ID" value="EWS79400.1"/>
    <property type="molecule type" value="Genomic_DNA"/>
</dbReference>
<feature type="chain" id="PRO_5004990886" evidence="1">
    <location>
        <begin position="24"/>
        <end position="214"/>
    </location>
</feature>
<proteinExistence type="predicted"/>
<dbReference type="GeneID" id="68901855"/>
<reference evidence="2 4" key="1">
    <citation type="journal article" date="2014" name="Genome Announc.">
        <title>Draft Genome Sequence of Xylella fastidiosa Pear Leaf Scorch Strain in Taiwan.</title>
        <authorList>
            <person name="Su C.C."/>
            <person name="Deng W.L."/>
            <person name="Jan F.J."/>
            <person name="Chang C.J."/>
            <person name="Huang H."/>
            <person name="Chen J."/>
        </authorList>
    </citation>
    <scope>NUCLEOTIDE SEQUENCE [LARGE SCALE GENOMIC DNA]</scope>
    <source>
        <strain evidence="2 4">PLS229</strain>
    </source>
</reference>
<evidence type="ECO:0000313" key="3">
    <source>
        <dbReference type="EMBL" id="MCD8472664.1"/>
    </source>
</evidence>
<dbReference type="Proteomes" id="UP001430701">
    <property type="component" value="Unassembled WGS sequence"/>
</dbReference>
<dbReference type="PATRIC" id="fig|1444770.3.peg.230"/>
<keyword evidence="5" id="KW-1185">Reference proteome</keyword>
<dbReference type="eggNOG" id="COG3047">
    <property type="taxonomic scope" value="Bacteria"/>
</dbReference>
<dbReference type="InterPro" id="IPR005618">
    <property type="entry name" value="OMPW"/>
</dbReference>
<dbReference type="Proteomes" id="UP000020406">
    <property type="component" value="Unassembled WGS sequence"/>
</dbReference>
<dbReference type="RefSeq" id="WP_038269846.1">
    <property type="nucleotide sequence ID" value="NZ_CP053627.1"/>
</dbReference>
<sequence>MRKISLIGLAAMSMLAFTPSAFAWGTASSSDNASGKHWALVGGATILQPKKGSGQNGIKFDGDVAPTLSASYYIDDHWAVELWGAAKKFNYRTKTATLGKVGNLSQQPVALSAQYHFGQAENVFRPFVGVGYSQSKLKFTPEGANVSTYTDRNFTLRGAIATAGLDMNINSTWFTRVDTRYMRFGKNLLVSGSGIDQNRRLDPWSFGFSLGARF</sequence>
<feature type="signal peptide" evidence="1">
    <location>
        <begin position="1"/>
        <end position="23"/>
    </location>
</feature>
<keyword evidence="1" id="KW-0732">Signal</keyword>
<comment type="caution">
    <text evidence="2">The sequence shown here is derived from an EMBL/GenBank/DDBJ whole genome shotgun (WGS) entry which is preliminary data.</text>
</comment>
<dbReference type="PANTHER" id="PTHR36920">
    <property type="match status" value="1"/>
</dbReference>
<evidence type="ECO:0000313" key="5">
    <source>
        <dbReference type="Proteomes" id="UP001430701"/>
    </source>
</evidence>
<organism evidence="2 4">
    <name type="scientific">Xylella taiwanensis</name>
    <dbReference type="NCBI Taxonomy" id="1444770"/>
    <lineage>
        <taxon>Bacteria</taxon>
        <taxon>Pseudomonadati</taxon>
        <taxon>Pseudomonadota</taxon>
        <taxon>Gammaproteobacteria</taxon>
        <taxon>Lysobacterales</taxon>
        <taxon>Lysobacteraceae</taxon>
        <taxon>Xylella</taxon>
    </lineage>
</organism>
<gene>
    <name evidence="2" type="ORF">AF72_00950</name>
    <name evidence="3" type="ORF">LPH55_04065</name>
</gene>
<accession>Z9JLW2</accession>
<dbReference type="InterPro" id="IPR011250">
    <property type="entry name" value="OMP/PagP_B-barrel"/>
</dbReference>
<dbReference type="SUPFAM" id="SSF56925">
    <property type="entry name" value="OMPA-like"/>
    <property type="match status" value="1"/>
</dbReference>
<dbReference type="Gene3D" id="2.40.160.20">
    <property type="match status" value="1"/>
</dbReference>
<name>Z9JLW2_9GAMM</name>
<dbReference type="STRING" id="1444770.AF72_00950"/>
<protein>
    <submittedName>
        <fullName evidence="2">OmpW</fullName>
    </submittedName>
    <submittedName>
        <fullName evidence="3">Outer membrane beta-barrel protein</fullName>
    </submittedName>
</protein>
<dbReference type="KEGG" id="xtw:AB672_11165"/>
<reference evidence="3" key="2">
    <citation type="submission" date="2021-11" db="EMBL/GenBank/DDBJ databases">
        <title>Genome sequence of Xylella taiwanensis PLS432.</title>
        <authorList>
            <person name="Weng L.-W."/>
            <person name="Su C.-C."/>
            <person name="Tsai C.-W."/>
            <person name="Kuo C.-H."/>
        </authorList>
    </citation>
    <scope>NUCLEOTIDE SEQUENCE</scope>
    <source>
        <strain evidence="3">PLS432</strain>
    </source>
</reference>
<dbReference type="EMBL" id="JAJPPU010000002">
    <property type="protein sequence ID" value="MCD8472664.1"/>
    <property type="molecule type" value="Genomic_DNA"/>
</dbReference>
<dbReference type="PANTHER" id="PTHR36920:SF1">
    <property type="entry name" value="OUTER MEMBRANE PROTEIN W"/>
    <property type="match status" value="1"/>
</dbReference>
<evidence type="ECO:0000313" key="2">
    <source>
        <dbReference type="EMBL" id="EWS79400.1"/>
    </source>
</evidence>